<reference evidence="1" key="4">
    <citation type="submission" date="2019-03" db="UniProtKB">
        <authorList>
            <consortium name="EnsemblPlants"/>
        </authorList>
    </citation>
    <scope>IDENTIFICATION</scope>
</reference>
<reference evidence="2" key="2">
    <citation type="journal article" date="2017" name="Nat. Plants">
        <title>The Aegilops tauschii genome reveals multiple impacts of transposons.</title>
        <authorList>
            <person name="Zhao G."/>
            <person name="Zou C."/>
            <person name="Li K."/>
            <person name="Wang K."/>
            <person name="Li T."/>
            <person name="Gao L."/>
            <person name="Zhang X."/>
            <person name="Wang H."/>
            <person name="Yang Z."/>
            <person name="Liu X."/>
            <person name="Jiang W."/>
            <person name="Mao L."/>
            <person name="Kong X."/>
            <person name="Jiao Y."/>
            <person name="Jia J."/>
        </authorList>
    </citation>
    <scope>NUCLEOTIDE SEQUENCE [LARGE SCALE GENOMIC DNA]</scope>
    <source>
        <strain evidence="2">cv. AL8/78</strain>
    </source>
</reference>
<protein>
    <submittedName>
        <fullName evidence="1">Uncharacterized protein</fullName>
    </submittedName>
</protein>
<evidence type="ECO:0000313" key="2">
    <source>
        <dbReference type="Proteomes" id="UP000015105"/>
    </source>
</evidence>
<evidence type="ECO:0000313" key="1">
    <source>
        <dbReference type="EnsemblPlants" id="AET1Gv20546400.18"/>
    </source>
</evidence>
<proteinExistence type="predicted"/>
<dbReference type="EnsemblPlants" id="AET1Gv20546400.18">
    <property type="protein sequence ID" value="AET1Gv20546400.18"/>
    <property type="gene ID" value="AET1Gv20546400"/>
</dbReference>
<reference evidence="1" key="5">
    <citation type="journal article" date="2021" name="G3 (Bethesda)">
        <title>Aegilops tauschii genome assembly Aet v5.0 features greater sequence contiguity and improved annotation.</title>
        <authorList>
            <person name="Wang L."/>
            <person name="Zhu T."/>
            <person name="Rodriguez J.C."/>
            <person name="Deal K.R."/>
            <person name="Dubcovsky J."/>
            <person name="McGuire P.E."/>
            <person name="Lux T."/>
            <person name="Spannagl M."/>
            <person name="Mayer K.F.X."/>
            <person name="Baldrich P."/>
            <person name="Meyers B.C."/>
            <person name="Huo N."/>
            <person name="Gu Y.Q."/>
            <person name="Zhou H."/>
            <person name="Devos K.M."/>
            <person name="Bennetzen J.L."/>
            <person name="Unver T."/>
            <person name="Budak H."/>
            <person name="Gulick P.J."/>
            <person name="Galiba G."/>
            <person name="Kalapos B."/>
            <person name="Nelson D.R."/>
            <person name="Li P."/>
            <person name="You F.M."/>
            <person name="Luo M.C."/>
            <person name="Dvorak J."/>
        </authorList>
    </citation>
    <scope>NUCLEOTIDE SEQUENCE [LARGE SCALE GENOMIC DNA]</scope>
    <source>
        <strain evidence="1">cv. AL8/78</strain>
    </source>
</reference>
<sequence length="104" mass="11352">CHAPGSPLRSSGGTVTVSGTAVVAFLRFLGWDVPAVPRARLRPSDLRSWCAEMPIKYERKRKAPDADRFGVKRRLLMEADADFVELEQQLPIVPSCSSVAAGEV</sequence>
<keyword evidence="2" id="KW-1185">Reference proteome</keyword>
<dbReference type="AlphaFoldDB" id="A0A452YVL0"/>
<dbReference type="Proteomes" id="UP000015105">
    <property type="component" value="Chromosome 1D"/>
</dbReference>
<reference evidence="2" key="1">
    <citation type="journal article" date="2014" name="Science">
        <title>Ancient hybridizations among the ancestral genomes of bread wheat.</title>
        <authorList>
            <consortium name="International Wheat Genome Sequencing Consortium,"/>
            <person name="Marcussen T."/>
            <person name="Sandve S.R."/>
            <person name="Heier L."/>
            <person name="Spannagl M."/>
            <person name="Pfeifer M."/>
            <person name="Jakobsen K.S."/>
            <person name="Wulff B.B."/>
            <person name="Steuernagel B."/>
            <person name="Mayer K.F."/>
            <person name="Olsen O.A."/>
        </authorList>
    </citation>
    <scope>NUCLEOTIDE SEQUENCE [LARGE SCALE GENOMIC DNA]</scope>
    <source>
        <strain evidence="2">cv. AL8/78</strain>
    </source>
</reference>
<accession>A0A452YVL0</accession>
<reference evidence="1" key="3">
    <citation type="journal article" date="2017" name="Nature">
        <title>Genome sequence of the progenitor of the wheat D genome Aegilops tauschii.</title>
        <authorList>
            <person name="Luo M.C."/>
            <person name="Gu Y.Q."/>
            <person name="Puiu D."/>
            <person name="Wang H."/>
            <person name="Twardziok S.O."/>
            <person name="Deal K.R."/>
            <person name="Huo N."/>
            <person name="Zhu T."/>
            <person name="Wang L."/>
            <person name="Wang Y."/>
            <person name="McGuire P.E."/>
            <person name="Liu S."/>
            <person name="Long H."/>
            <person name="Ramasamy R.K."/>
            <person name="Rodriguez J.C."/>
            <person name="Van S.L."/>
            <person name="Yuan L."/>
            <person name="Wang Z."/>
            <person name="Xia Z."/>
            <person name="Xiao L."/>
            <person name="Anderson O.D."/>
            <person name="Ouyang S."/>
            <person name="Liang Y."/>
            <person name="Zimin A.V."/>
            <person name="Pertea G."/>
            <person name="Qi P."/>
            <person name="Bennetzen J.L."/>
            <person name="Dai X."/>
            <person name="Dawson M.W."/>
            <person name="Muller H.G."/>
            <person name="Kugler K."/>
            <person name="Rivarola-Duarte L."/>
            <person name="Spannagl M."/>
            <person name="Mayer K.F.X."/>
            <person name="Lu F.H."/>
            <person name="Bevan M.W."/>
            <person name="Leroy P."/>
            <person name="Li P."/>
            <person name="You F.M."/>
            <person name="Sun Q."/>
            <person name="Liu Z."/>
            <person name="Lyons E."/>
            <person name="Wicker T."/>
            <person name="Salzberg S.L."/>
            <person name="Devos K.M."/>
            <person name="Dvorak J."/>
        </authorList>
    </citation>
    <scope>NUCLEOTIDE SEQUENCE [LARGE SCALE GENOMIC DNA]</scope>
    <source>
        <strain evidence="1">cv. AL8/78</strain>
    </source>
</reference>
<name>A0A452YVL0_AEGTS</name>
<organism evidence="1 2">
    <name type="scientific">Aegilops tauschii subsp. strangulata</name>
    <name type="common">Goatgrass</name>
    <dbReference type="NCBI Taxonomy" id="200361"/>
    <lineage>
        <taxon>Eukaryota</taxon>
        <taxon>Viridiplantae</taxon>
        <taxon>Streptophyta</taxon>
        <taxon>Embryophyta</taxon>
        <taxon>Tracheophyta</taxon>
        <taxon>Spermatophyta</taxon>
        <taxon>Magnoliopsida</taxon>
        <taxon>Liliopsida</taxon>
        <taxon>Poales</taxon>
        <taxon>Poaceae</taxon>
        <taxon>BOP clade</taxon>
        <taxon>Pooideae</taxon>
        <taxon>Triticodae</taxon>
        <taxon>Triticeae</taxon>
        <taxon>Triticinae</taxon>
        <taxon>Aegilops</taxon>
    </lineage>
</organism>
<dbReference type="Gramene" id="AET1Gv20546400.18">
    <property type="protein sequence ID" value="AET1Gv20546400.18"/>
    <property type="gene ID" value="AET1Gv20546400"/>
</dbReference>